<dbReference type="Proteomes" id="UP000030017">
    <property type="component" value="Unassembled WGS sequence"/>
</dbReference>
<dbReference type="FunFam" id="3.40.50.620:FF:000011">
    <property type="entry name" value="Electron transfer flavoprotein subunit beta"/>
    <property type="match status" value="1"/>
</dbReference>
<comment type="subunit">
    <text evidence="2">Heterodimer of an alpha and a beta subunit.</text>
</comment>
<dbReference type="InterPro" id="IPR012255">
    <property type="entry name" value="ETF_b"/>
</dbReference>
<dbReference type="eggNOG" id="COG2086">
    <property type="taxonomic scope" value="Bacteria"/>
</dbReference>
<evidence type="ECO:0000256" key="7">
    <source>
        <dbReference type="ARBA" id="ARBA00042002"/>
    </source>
</evidence>
<dbReference type="PANTHER" id="PTHR21294:SF8">
    <property type="entry name" value="ELECTRON TRANSFER FLAVOPROTEIN SUBUNIT BETA"/>
    <property type="match status" value="1"/>
</dbReference>
<evidence type="ECO:0000256" key="8">
    <source>
        <dbReference type="ARBA" id="ARBA00049933"/>
    </source>
</evidence>
<dbReference type="OrthoDB" id="9781325at2"/>
<dbReference type="InterPro" id="IPR014730">
    <property type="entry name" value="ETF_a/b_N"/>
</dbReference>
<dbReference type="GO" id="GO:0009055">
    <property type="term" value="F:electron transfer activity"/>
    <property type="evidence" value="ECO:0007669"/>
    <property type="project" value="InterPro"/>
</dbReference>
<comment type="function">
    <text evidence="6">The electron transfer flavoprotein serves as a specific electron acceptor for other dehydrogenases. It transfers the electrons to the main respiratory chain via ETF-ubiquinone oxidoreductase (ETF dehydrogenase).</text>
</comment>
<dbReference type="STRING" id="1122185.N792_01615"/>
<dbReference type="RefSeq" id="WP_036191841.1">
    <property type="nucleotide sequence ID" value="NZ_AVPS01000001.1"/>
</dbReference>
<dbReference type="SUPFAM" id="SSF52402">
    <property type="entry name" value="Adenine nucleotide alpha hydrolases-like"/>
    <property type="match status" value="1"/>
</dbReference>
<dbReference type="InterPro" id="IPR014729">
    <property type="entry name" value="Rossmann-like_a/b/a_fold"/>
</dbReference>
<proteinExistence type="inferred from homology"/>
<evidence type="ECO:0000256" key="6">
    <source>
        <dbReference type="ARBA" id="ARBA00025649"/>
    </source>
</evidence>
<dbReference type="PANTHER" id="PTHR21294">
    <property type="entry name" value="ELECTRON TRANSFER FLAVOPROTEIN BETA-SUBUNIT"/>
    <property type="match status" value="1"/>
</dbReference>
<comment type="caution">
    <text evidence="10">The sequence shown here is derived from an EMBL/GenBank/DDBJ whole genome shotgun (WGS) entry which is preliminary data.</text>
</comment>
<dbReference type="GO" id="GO:0046395">
    <property type="term" value="P:carboxylic acid catabolic process"/>
    <property type="evidence" value="ECO:0007669"/>
    <property type="project" value="UniProtKB-ARBA"/>
</dbReference>
<dbReference type="Pfam" id="PF01012">
    <property type="entry name" value="ETF"/>
    <property type="match status" value="1"/>
</dbReference>
<evidence type="ECO:0000313" key="10">
    <source>
        <dbReference type="EMBL" id="KGM52951.1"/>
    </source>
</evidence>
<comment type="similarity">
    <text evidence="1">Belongs to the ETF beta-subunit/FixA family.</text>
</comment>
<evidence type="ECO:0000256" key="3">
    <source>
        <dbReference type="ARBA" id="ARBA00016797"/>
    </source>
</evidence>
<evidence type="ECO:0000256" key="2">
    <source>
        <dbReference type="ARBA" id="ARBA00011355"/>
    </source>
</evidence>
<dbReference type="AlphaFoldDB" id="A0A0A0EPP8"/>
<evidence type="ECO:0000256" key="4">
    <source>
        <dbReference type="ARBA" id="ARBA00022448"/>
    </source>
</evidence>
<dbReference type="InterPro" id="IPR033948">
    <property type="entry name" value="ETF_beta_N"/>
</dbReference>
<keyword evidence="11" id="KW-1185">Reference proteome</keyword>
<evidence type="ECO:0000259" key="9">
    <source>
        <dbReference type="SMART" id="SM00893"/>
    </source>
</evidence>
<accession>A0A0A0EPP8</accession>
<gene>
    <name evidence="10" type="ORF">N792_01615</name>
</gene>
<keyword evidence="4" id="KW-0813">Transport</keyword>
<dbReference type="CDD" id="cd01714">
    <property type="entry name" value="ETF_beta"/>
    <property type="match status" value="1"/>
</dbReference>
<sequence length="250" mass="26740">MKILVGYKRVVDFNVRIQVKPDGSGVVTDGVKLSANPFDEIALEEALRLRDKGIATEVIVATIAPADAQAHLRNGLAMGANRAIHVVTDAGQSIQSLTAARTFLRLIEKEQPDLVILGKQAIDDDASQTGQMLATLWGRPQATFASKLDIADGKATVTREVDAGLETLEVDLPAVVTTDLRLNEPRFIKLPDIMKAKSKPMETIAFADLGVDAGDTLKTSHFAPPPKRSKGVMVKDAAELVAALKAKGLL</sequence>
<dbReference type="EMBL" id="AVPS01000001">
    <property type="protein sequence ID" value="KGM52951.1"/>
    <property type="molecule type" value="Genomic_DNA"/>
</dbReference>
<dbReference type="Gene3D" id="3.40.50.620">
    <property type="entry name" value="HUPs"/>
    <property type="match status" value="1"/>
</dbReference>
<evidence type="ECO:0000256" key="5">
    <source>
        <dbReference type="ARBA" id="ARBA00022982"/>
    </source>
</evidence>
<feature type="domain" description="Electron transfer flavoprotein alpha/beta-subunit N-terminal" evidence="9">
    <location>
        <begin position="23"/>
        <end position="213"/>
    </location>
</feature>
<comment type="cofactor">
    <cofactor evidence="8">
        <name>AMP</name>
        <dbReference type="ChEBI" id="CHEBI:456215"/>
    </cofactor>
</comment>
<name>A0A0A0EPP8_9GAMM</name>
<evidence type="ECO:0000256" key="1">
    <source>
        <dbReference type="ARBA" id="ARBA00007557"/>
    </source>
</evidence>
<keyword evidence="5" id="KW-0249">Electron transport</keyword>
<protein>
    <recommendedName>
        <fullName evidence="3">Electron transfer flavoprotein subunit beta</fullName>
    </recommendedName>
    <alternativeName>
        <fullName evidence="7">Electron transfer flavoprotein small subunit</fullName>
    </alternativeName>
</protein>
<dbReference type="PIRSF" id="PIRSF000090">
    <property type="entry name" value="Beta-ETF"/>
    <property type="match status" value="1"/>
</dbReference>
<dbReference type="SMART" id="SM00893">
    <property type="entry name" value="ETF"/>
    <property type="match status" value="1"/>
</dbReference>
<evidence type="ECO:0000313" key="11">
    <source>
        <dbReference type="Proteomes" id="UP000030017"/>
    </source>
</evidence>
<organism evidence="10 11">
    <name type="scientific">Lysobacter concretionis Ko07 = DSM 16239</name>
    <dbReference type="NCBI Taxonomy" id="1122185"/>
    <lineage>
        <taxon>Bacteria</taxon>
        <taxon>Pseudomonadati</taxon>
        <taxon>Pseudomonadota</taxon>
        <taxon>Gammaproteobacteria</taxon>
        <taxon>Lysobacterales</taxon>
        <taxon>Lysobacteraceae</taxon>
        <taxon>Novilysobacter</taxon>
    </lineage>
</organism>
<reference evidence="10 11" key="1">
    <citation type="submission" date="2013-08" db="EMBL/GenBank/DDBJ databases">
        <title>Genome sequencing of Lysobacter.</title>
        <authorList>
            <person name="Zhang S."/>
            <person name="Wang G."/>
        </authorList>
    </citation>
    <scope>NUCLEOTIDE SEQUENCE [LARGE SCALE GENOMIC DNA]</scope>
    <source>
        <strain evidence="10 11">Ko07</strain>
    </source>
</reference>